<protein>
    <submittedName>
        <fullName evidence="1">Uncharacterized protein</fullName>
    </submittedName>
</protein>
<reference evidence="1" key="1">
    <citation type="submission" date="2022-10" db="EMBL/GenBank/DDBJ databases">
        <title>Culturing micro-colonial fungi from biological soil crusts in the Mojave desert and describing Neophaeococcomyces mojavensis, and introducing the new genera and species Taxawa tesnikishii.</title>
        <authorList>
            <person name="Kurbessoian T."/>
            <person name="Stajich J.E."/>
        </authorList>
    </citation>
    <scope>NUCLEOTIDE SEQUENCE</scope>
    <source>
        <strain evidence="1">JES_112</strain>
    </source>
</reference>
<organism evidence="1 2">
    <name type="scientific">Neophaeococcomyces mojaviensis</name>
    <dbReference type="NCBI Taxonomy" id="3383035"/>
    <lineage>
        <taxon>Eukaryota</taxon>
        <taxon>Fungi</taxon>
        <taxon>Dikarya</taxon>
        <taxon>Ascomycota</taxon>
        <taxon>Pezizomycotina</taxon>
        <taxon>Eurotiomycetes</taxon>
        <taxon>Chaetothyriomycetidae</taxon>
        <taxon>Chaetothyriales</taxon>
        <taxon>Chaetothyriales incertae sedis</taxon>
        <taxon>Neophaeococcomyces</taxon>
    </lineage>
</organism>
<comment type="caution">
    <text evidence="1">The sequence shown here is derived from an EMBL/GenBank/DDBJ whole genome shotgun (WGS) entry which is preliminary data.</text>
</comment>
<sequence>MASDLSDSEKGVVVDHYEQKPKKSHEGRDHGLAVQDILDQNDLSASATGPPEKEDKETRRIVRKIDFRLLPVLAMIYSFALIDRVNLPNARIAGMDQDLQLSVGSRYSLVSMIFFVPYVICQFPANIIIRKLGAGLWLPSLVVAWGVVSIGIGFTHRWDQLLGCRILLGILEAGYYPGCVFLLSCWYVRFEVQKRFSAFYLLALLASGFSNILAYALSLMAGTSGLNGWRWIFIIEGVITCALGILGYLLIVDFPDKSTKKHWITRKAFLSMDEAKIVLARIERDRGDAVVDKLTAKLVFHHLSDWKIWEYAWLYLLNNTVTYSFGFFLPIILRGDMGYSTAMSQVLSFPPYVAAAPWMFTTAWVADRFRKRGLILIFNCLAAIVGVAMMGFIRSNPAARYAGVFLGVCGANSNVPTILSYMHNNIVGQMKRSVASALLIGGGAIGGIIASNIFRQQDAPKYTPAMITVIATQALTILHVLKNFIVYSRKNRKADRGEIVLEGQAGFRQTL</sequence>
<evidence type="ECO:0000313" key="1">
    <source>
        <dbReference type="EMBL" id="KAJ9658022.1"/>
    </source>
</evidence>
<dbReference type="Proteomes" id="UP001172386">
    <property type="component" value="Unassembled WGS sequence"/>
</dbReference>
<name>A0ACC3A9X3_9EURO</name>
<proteinExistence type="predicted"/>
<accession>A0ACC3A9X3</accession>
<evidence type="ECO:0000313" key="2">
    <source>
        <dbReference type="Proteomes" id="UP001172386"/>
    </source>
</evidence>
<dbReference type="EMBL" id="JAPDRQ010000056">
    <property type="protein sequence ID" value="KAJ9658022.1"/>
    <property type="molecule type" value="Genomic_DNA"/>
</dbReference>
<gene>
    <name evidence="1" type="ORF">H2198_003991</name>
</gene>
<keyword evidence="2" id="KW-1185">Reference proteome</keyword>